<sequence length="75" mass="8644">MCPRCAATEVTLQAVSPVAGVWEVRRCECCHYFWRSTEPERRTRRESYPEAFRMTRQDVESATEMPAVPPLRGAP</sequence>
<dbReference type="NCBIfam" id="NF041205">
    <property type="entry name" value="VdcD"/>
    <property type="match status" value="1"/>
</dbReference>
<proteinExistence type="predicted"/>
<gene>
    <name evidence="2" type="ORF">GCM10020366_33040</name>
</gene>
<dbReference type="Pfam" id="PF26358">
    <property type="entry name" value="EcdD_BsdD_detox"/>
    <property type="match status" value="1"/>
</dbReference>
<dbReference type="RefSeq" id="WP_258341120.1">
    <property type="nucleotide sequence ID" value="NZ_BAAAYK010000038.1"/>
</dbReference>
<evidence type="ECO:0000313" key="2">
    <source>
        <dbReference type="EMBL" id="GAA3358952.1"/>
    </source>
</evidence>
<evidence type="ECO:0000313" key="3">
    <source>
        <dbReference type="Proteomes" id="UP001500483"/>
    </source>
</evidence>
<feature type="region of interest" description="Disordered" evidence="1">
    <location>
        <begin position="56"/>
        <end position="75"/>
    </location>
</feature>
<comment type="caution">
    <text evidence="2">The sequence shown here is derived from an EMBL/GenBank/DDBJ whole genome shotgun (WGS) entry which is preliminary data.</text>
</comment>
<dbReference type="Proteomes" id="UP001500483">
    <property type="component" value="Unassembled WGS sequence"/>
</dbReference>
<reference evidence="3" key="1">
    <citation type="journal article" date="2019" name="Int. J. Syst. Evol. Microbiol.">
        <title>The Global Catalogue of Microorganisms (GCM) 10K type strain sequencing project: providing services to taxonomists for standard genome sequencing and annotation.</title>
        <authorList>
            <consortium name="The Broad Institute Genomics Platform"/>
            <consortium name="The Broad Institute Genome Sequencing Center for Infectious Disease"/>
            <person name="Wu L."/>
            <person name="Ma J."/>
        </authorList>
    </citation>
    <scope>NUCLEOTIDE SEQUENCE [LARGE SCALE GENOMIC DNA]</scope>
    <source>
        <strain evidence="3">JCM 9687</strain>
    </source>
</reference>
<accession>A0ABP6RS43</accession>
<protein>
    <submittedName>
        <fullName evidence="2">Non-oxidative hydroxyarylic acid decarboxylases subunit D</fullName>
    </submittedName>
</protein>
<dbReference type="InterPro" id="IPR047707">
    <property type="entry name" value="VdcD-like"/>
</dbReference>
<name>A0ABP6RS43_9PSEU</name>
<organism evidence="2 3">
    <name type="scientific">Saccharopolyspora gregorii</name>
    <dbReference type="NCBI Taxonomy" id="33914"/>
    <lineage>
        <taxon>Bacteria</taxon>
        <taxon>Bacillati</taxon>
        <taxon>Actinomycetota</taxon>
        <taxon>Actinomycetes</taxon>
        <taxon>Pseudonocardiales</taxon>
        <taxon>Pseudonocardiaceae</taxon>
        <taxon>Saccharopolyspora</taxon>
    </lineage>
</organism>
<keyword evidence="3" id="KW-1185">Reference proteome</keyword>
<dbReference type="EMBL" id="BAAAYK010000038">
    <property type="protein sequence ID" value="GAA3358952.1"/>
    <property type="molecule type" value="Genomic_DNA"/>
</dbReference>
<evidence type="ECO:0000256" key="1">
    <source>
        <dbReference type="SAM" id="MobiDB-lite"/>
    </source>
</evidence>